<keyword evidence="4" id="KW-1185">Reference proteome</keyword>
<dbReference type="AlphaFoldDB" id="A0A3A5KEK1"/>
<dbReference type="Proteomes" id="UP000272706">
    <property type="component" value="Unassembled WGS sequence"/>
</dbReference>
<organism evidence="3 4">
    <name type="scientific">Mesorhizobium waimense</name>
    <dbReference type="NCBI Taxonomy" id="1300307"/>
    <lineage>
        <taxon>Bacteria</taxon>
        <taxon>Pseudomonadati</taxon>
        <taxon>Pseudomonadota</taxon>
        <taxon>Alphaproteobacteria</taxon>
        <taxon>Hyphomicrobiales</taxon>
        <taxon>Phyllobacteriaceae</taxon>
        <taxon>Mesorhizobium</taxon>
    </lineage>
</organism>
<proteinExistence type="inferred from homology"/>
<dbReference type="Pfam" id="PF08327">
    <property type="entry name" value="AHSA1"/>
    <property type="match status" value="1"/>
</dbReference>
<comment type="similarity">
    <text evidence="1">Belongs to the AHA1 family.</text>
</comment>
<name>A0A3A5KEK1_9HYPH</name>
<dbReference type="RefSeq" id="WP_120016841.1">
    <property type="nucleotide sequence ID" value="NZ_QZWZ01000021.1"/>
</dbReference>
<accession>A0A3A5KEK1</accession>
<comment type="caution">
    <text evidence="3">The sequence shown here is derived from an EMBL/GenBank/DDBJ whole genome shotgun (WGS) entry which is preliminary data.</text>
</comment>
<sequence length="154" mass="17238">MTRETTSFVYVTYIRSTPQKVFEAITRPDIARCYWGHENVSDWKAGSKWEHIRANDERTVELVGKVVEISPPTRLVMTWANASQADDPSQYSRVTFGIEEYDTMVRLTVTHDELEAGSGMAKGISQGWPAVLSSMKSFLETGSGIDIFAKPKSA</sequence>
<reference evidence="3 4" key="1">
    <citation type="submission" date="2018-09" db="EMBL/GenBank/DDBJ databases">
        <title>Mesorhizobium carmichaelinearum sp. nov. isolated from Carmichaelinea spp. root nodules in New Zealand.</title>
        <authorList>
            <person name="De Meyer S.E."/>
        </authorList>
    </citation>
    <scope>NUCLEOTIDE SEQUENCE [LARGE SCALE GENOMIC DNA]</scope>
    <source>
        <strain evidence="3 4">ICMP19557</strain>
    </source>
</reference>
<evidence type="ECO:0000313" key="3">
    <source>
        <dbReference type="EMBL" id="RJT34145.1"/>
    </source>
</evidence>
<protein>
    <submittedName>
        <fullName evidence="3">Polyketide cyclase</fullName>
    </submittedName>
</protein>
<evidence type="ECO:0000313" key="4">
    <source>
        <dbReference type="Proteomes" id="UP000272706"/>
    </source>
</evidence>
<dbReference type="CDD" id="cd08893">
    <property type="entry name" value="SRPBCC_CalC_Aha1-like_GntR-HTH"/>
    <property type="match status" value="1"/>
</dbReference>
<feature type="domain" description="Activator of Hsp90 ATPase homologue 1/2-like C-terminal" evidence="2">
    <location>
        <begin position="17"/>
        <end position="140"/>
    </location>
</feature>
<dbReference type="SUPFAM" id="SSF55961">
    <property type="entry name" value="Bet v1-like"/>
    <property type="match status" value="1"/>
</dbReference>
<dbReference type="InterPro" id="IPR013538">
    <property type="entry name" value="ASHA1/2-like_C"/>
</dbReference>
<gene>
    <name evidence="3" type="ORF">D3227_24460</name>
</gene>
<dbReference type="EMBL" id="QZWZ01000021">
    <property type="protein sequence ID" value="RJT34145.1"/>
    <property type="molecule type" value="Genomic_DNA"/>
</dbReference>
<evidence type="ECO:0000259" key="2">
    <source>
        <dbReference type="Pfam" id="PF08327"/>
    </source>
</evidence>
<dbReference type="OrthoDB" id="9815653at2"/>
<evidence type="ECO:0000256" key="1">
    <source>
        <dbReference type="ARBA" id="ARBA00006817"/>
    </source>
</evidence>
<dbReference type="InterPro" id="IPR023393">
    <property type="entry name" value="START-like_dom_sf"/>
</dbReference>
<dbReference type="Gene3D" id="3.30.530.20">
    <property type="match status" value="1"/>
</dbReference>